<dbReference type="AlphaFoldDB" id="A0A410W9I4"/>
<dbReference type="EMBL" id="CP035299">
    <property type="protein sequence ID" value="QAU52623.1"/>
    <property type="molecule type" value="Genomic_DNA"/>
</dbReference>
<proteinExistence type="predicted"/>
<sequence length="151" mass="17156">MRRTNLGMAGLAVFTVMFSIFTIWLIAHDPLKDALKEHSKGQEYPRVARFSVAEGYGDEWTTVAVICPYDQRSLAEDAIGIEGLDTPEYGPDEGENIVVMMDEDGRFESKTYERSDVDWCRGYQNAHLKAVSELEFRRENKKSPWVLIGSS</sequence>
<name>A0A410W9I4_9CORY</name>
<gene>
    <name evidence="1" type="ORF">CPELA_06805</name>
</gene>
<protein>
    <submittedName>
        <fullName evidence="1">Uncharacterized protein</fullName>
    </submittedName>
</protein>
<evidence type="ECO:0000313" key="1">
    <source>
        <dbReference type="EMBL" id="QAU52623.1"/>
    </source>
</evidence>
<organism evidence="1 2">
    <name type="scientific">Corynebacterium pelargi</name>
    <dbReference type="NCBI Taxonomy" id="1471400"/>
    <lineage>
        <taxon>Bacteria</taxon>
        <taxon>Bacillati</taxon>
        <taxon>Actinomycetota</taxon>
        <taxon>Actinomycetes</taxon>
        <taxon>Mycobacteriales</taxon>
        <taxon>Corynebacteriaceae</taxon>
        <taxon>Corynebacterium</taxon>
    </lineage>
</organism>
<accession>A0A410W9I4</accession>
<evidence type="ECO:0000313" key="2">
    <source>
        <dbReference type="Proteomes" id="UP000288929"/>
    </source>
</evidence>
<dbReference type="RefSeq" id="WP_128890049.1">
    <property type="nucleotide sequence ID" value="NZ_BMCX01000003.1"/>
</dbReference>
<dbReference type="OrthoDB" id="4415029at2"/>
<dbReference type="KEGG" id="cpeg:CPELA_06805"/>
<keyword evidence="2" id="KW-1185">Reference proteome</keyword>
<reference evidence="1 2" key="1">
    <citation type="submission" date="2019-01" db="EMBL/GenBank/DDBJ databases">
        <authorList>
            <person name="Ruckert C."/>
            <person name="Busche T."/>
            <person name="Kalinowski J."/>
        </authorList>
    </citation>
    <scope>NUCLEOTIDE SEQUENCE [LARGE SCALE GENOMIC DNA]</scope>
    <source>
        <strain evidence="1 2">136/3</strain>
    </source>
</reference>
<dbReference type="Proteomes" id="UP000288929">
    <property type="component" value="Chromosome"/>
</dbReference>